<dbReference type="PANTHER" id="PTHR34822">
    <property type="entry name" value="GRPB DOMAIN PROTEIN (AFU_ORTHOLOGUE AFUA_1G01530)"/>
    <property type="match status" value="1"/>
</dbReference>
<dbReference type="RefSeq" id="WP_323577652.1">
    <property type="nucleotide sequence ID" value="NZ_JAYGJQ010000002.1"/>
</dbReference>
<reference evidence="1 2" key="1">
    <citation type="submission" date="2023-11" db="EMBL/GenBank/DDBJ databases">
        <title>A Novel Polar Bacteriovorax (B. antarcticus) Isolated from the Biocrust in Antarctica.</title>
        <authorList>
            <person name="Mun W."/>
            <person name="Choi S.Y."/>
            <person name="Mitchell R.J."/>
        </authorList>
    </citation>
    <scope>NUCLEOTIDE SEQUENCE [LARGE SCALE GENOMIC DNA]</scope>
    <source>
        <strain evidence="1 2">PP10</strain>
    </source>
</reference>
<dbReference type="PANTHER" id="PTHR34822:SF1">
    <property type="entry name" value="GRPB FAMILY PROTEIN"/>
    <property type="match status" value="1"/>
</dbReference>
<gene>
    <name evidence="1" type="ORF">SHI21_15245</name>
</gene>
<dbReference type="Proteomes" id="UP001302274">
    <property type="component" value="Unassembled WGS sequence"/>
</dbReference>
<comment type="caution">
    <text evidence="1">The sequence shown here is derived from an EMBL/GenBank/DDBJ whole genome shotgun (WGS) entry which is preliminary data.</text>
</comment>
<name>A0ABU5VWY8_9BACT</name>
<dbReference type="InterPro" id="IPR043519">
    <property type="entry name" value="NT_sf"/>
</dbReference>
<dbReference type="EMBL" id="JAYGJQ010000002">
    <property type="protein sequence ID" value="MEA9357583.1"/>
    <property type="molecule type" value="Genomic_DNA"/>
</dbReference>
<keyword evidence="2" id="KW-1185">Reference proteome</keyword>
<proteinExistence type="predicted"/>
<dbReference type="Pfam" id="PF04229">
    <property type="entry name" value="GrpB"/>
    <property type="match status" value="1"/>
</dbReference>
<dbReference type="InterPro" id="IPR007344">
    <property type="entry name" value="GrpB/CoaE"/>
</dbReference>
<dbReference type="Gene3D" id="3.30.460.10">
    <property type="entry name" value="Beta Polymerase, domain 2"/>
    <property type="match status" value="1"/>
</dbReference>
<evidence type="ECO:0000313" key="1">
    <source>
        <dbReference type="EMBL" id="MEA9357583.1"/>
    </source>
</evidence>
<dbReference type="SUPFAM" id="SSF81301">
    <property type="entry name" value="Nucleotidyltransferase"/>
    <property type="match status" value="1"/>
</dbReference>
<protein>
    <submittedName>
        <fullName evidence="1">GrpB family protein</fullName>
    </submittedName>
</protein>
<sequence>MLLKPYEDYSKHVNDLFVILSKELRSILPDARIEHIGSSAVPGSISKGDLDVFVGVDHSHFNQALSLIKSLDFYEKKGTFRSDELCMLVTDKFNYDVAVQLVSNGSEFEDFLKFRDLLKTNDEFVKEYNEVKLMAQYLDGNEYRQKKSIFITKILNS</sequence>
<evidence type="ECO:0000313" key="2">
    <source>
        <dbReference type="Proteomes" id="UP001302274"/>
    </source>
</evidence>
<accession>A0ABU5VWY8</accession>
<organism evidence="1 2">
    <name type="scientific">Bacteriovorax antarcticus</name>
    <dbReference type="NCBI Taxonomy" id="3088717"/>
    <lineage>
        <taxon>Bacteria</taxon>
        <taxon>Pseudomonadati</taxon>
        <taxon>Bdellovibrionota</taxon>
        <taxon>Bacteriovoracia</taxon>
        <taxon>Bacteriovoracales</taxon>
        <taxon>Bacteriovoracaceae</taxon>
        <taxon>Bacteriovorax</taxon>
    </lineage>
</organism>